<evidence type="ECO:0000256" key="3">
    <source>
        <dbReference type="ARBA" id="ARBA00022676"/>
    </source>
</evidence>
<dbReference type="InterPro" id="IPR029044">
    <property type="entry name" value="Nucleotide-diphossugar_trans"/>
</dbReference>
<reference evidence="11" key="1">
    <citation type="submission" date="2021-06" db="EMBL/GenBank/DDBJ databases">
        <title>Novel species in genus Arthrobacter.</title>
        <authorList>
            <person name="Zhang G."/>
        </authorList>
    </citation>
    <scope>NUCLEOTIDE SEQUENCE</scope>
    <source>
        <strain evidence="11">Zg-ZUI122</strain>
    </source>
</reference>
<keyword evidence="12" id="KW-1185">Reference proteome</keyword>
<keyword evidence="3 11" id="KW-0328">Glycosyltransferase</keyword>
<dbReference type="InterPro" id="IPR001173">
    <property type="entry name" value="Glyco_trans_2-like"/>
</dbReference>
<dbReference type="PANTHER" id="PTHR43646:SF2">
    <property type="entry name" value="GLYCOSYLTRANSFERASE 2-LIKE DOMAIN-CONTAINING PROTEIN"/>
    <property type="match status" value="1"/>
</dbReference>
<dbReference type="Proteomes" id="UP000680588">
    <property type="component" value="Chromosome"/>
</dbReference>
<evidence type="ECO:0000256" key="7">
    <source>
        <dbReference type="ARBA" id="ARBA00037904"/>
    </source>
</evidence>
<evidence type="ECO:0000256" key="9">
    <source>
        <dbReference type="ARBA" id="ARBA00040345"/>
    </source>
</evidence>
<keyword evidence="2" id="KW-1003">Cell membrane</keyword>
<comment type="function">
    <text evidence="6">Catalyzes the glycosylation of 4,4'-diaponeurosporenoate, i.e. the esterification of glucose at the C1'' position with the carboxyl group of 4,4'-diaponeurosporenic acid, to form glycosyl-4,4'-diaponeurosporenoate. This is a step in the biosynthesis of staphyloxanthin, an orange pigment present in most staphylococci strains.</text>
</comment>
<feature type="domain" description="Glycosyltransferase 2-like" evidence="10">
    <location>
        <begin position="9"/>
        <end position="139"/>
    </location>
</feature>
<comment type="similarity">
    <text evidence="8">Belongs to the glycosyltransferase 2 family. CrtQ subfamily.</text>
</comment>
<evidence type="ECO:0000256" key="8">
    <source>
        <dbReference type="ARBA" id="ARBA00038120"/>
    </source>
</evidence>
<protein>
    <recommendedName>
        <fullName evidence="9">4,4'-diaponeurosporenoate glycosyltransferase</fullName>
    </recommendedName>
</protein>
<keyword evidence="5" id="KW-0472">Membrane</keyword>
<sequence>MPAPEHLAVVIPARNEEQLLPESLASVGAAMRAAGEQCGIGASVTVVLDSCTDGSADVVAGLQSRWASELDLRMVAGSFGLVGAARAAGIAALPQRSGLWISSTDADTVVRPDWLIRQYRLAAVGYGLVLGTVVPAAADLSAAELAEWQGQHVLAEGHPYIHGANLGFSLTAYLRAGGFSALAAHEDVDLVARIKDTGTPWIATDQTRVVTSGRRDGRAPDGFSRFLRQLLPR</sequence>
<name>A0A975S5T2_9MICC</name>
<comment type="pathway">
    <text evidence="7">Carotenoid biosynthesis; staphyloxanthin biosynthesis; staphyloxanthin from farnesyl diphosphate: step 4/5.</text>
</comment>
<evidence type="ECO:0000256" key="2">
    <source>
        <dbReference type="ARBA" id="ARBA00022475"/>
    </source>
</evidence>
<keyword evidence="4 11" id="KW-0808">Transferase</keyword>
<evidence type="ECO:0000313" key="11">
    <source>
        <dbReference type="EMBL" id="QWQ36314.1"/>
    </source>
</evidence>
<comment type="subcellular location">
    <subcellularLocation>
        <location evidence="1">Cell membrane</location>
    </subcellularLocation>
</comment>
<dbReference type="GO" id="GO:0016757">
    <property type="term" value="F:glycosyltransferase activity"/>
    <property type="evidence" value="ECO:0007669"/>
    <property type="project" value="UniProtKB-KW"/>
</dbReference>
<dbReference type="Pfam" id="PF00535">
    <property type="entry name" value="Glycos_transf_2"/>
    <property type="match status" value="1"/>
</dbReference>
<dbReference type="PANTHER" id="PTHR43646">
    <property type="entry name" value="GLYCOSYLTRANSFERASE"/>
    <property type="match status" value="1"/>
</dbReference>
<evidence type="ECO:0000313" key="12">
    <source>
        <dbReference type="Proteomes" id="UP000680588"/>
    </source>
</evidence>
<dbReference type="EMBL" id="CP076456">
    <property type="protein sequence ID" value="QWQ36314.1"/>
    <property type="molecule type" value="Genomic_DNA"/>
</dbReference>
<evidence type="ECO:0000256" key="6">
    <source>
        <dbReference type="ARBA" id="ARBA00037281"/>
    </source>
</evidence>
<accession>A0A975S5T2</accession>
<dbReference type="GO" id="GO:0005886">
    <property type="term" value="C:plasma membrane"/>
    <property type="evidence" value="ECO:0007669"/>
    <property type="project" value="UniProtKB-SubCell"/>
</dbReference>
<dbReference type="Gene3D" id="3.90.550.10">
    <property type="entry name" value="Spore Coat Polysaccharide Biosynthesis Protein SpsA, Chain A"/>
    <property type="match status" value="1"/>
</dbReference>
<evidence type="ECO:0000259" key="10">
    <source>
        <dbReference type="Pfam" id="PF00535"/>
    </source>
</evidence>
<evidence type="ECO:0000256" key="4">
    <source>
        <dbReference type="ARBA" id="ARBA00022679"/>
    </source>
</evidence>
<evidence type="ECO:0000256" key="5">
    <source>
        <dbReference type="ARBA" id="ARBA00023136"/>
    </source>
</evidence>
<gene>
    <name evidence="11" type="ORF">KG104_00215</name>
</gene>
<dbReference type="KEGG" id="asun:KG104_00215"/>
<dbReference type="RefSeq" id="WP_207348136.1">
    <property type="nucleotide sequence ID" value="NZ_CP076456.1"/>
</dbReference>
<dbReference type="SUPFAM" id="SSF53448">
    <property type="entry name" value="Nucleotide-diphospho-sugar transferases"/>
    <property type="match status" value="1"/>
</dbReference>
<organism evidence="11 12">
    <name type="scientific">Arthrobacter sunyaminii</name>
    <dbReference type="NCBI Taxonomy" id="2816859"/>
    <lineage>
        <taxon>Bacteria</taxon>
        <taxon>Bacillati</taxon>
        <taxon>Actinomycetota</taxon>
        <taxon>Actinomycetes</taxon>
        <taxon>Micrococcales</taxon>
        <taxon>Micrococcaceae</taxon>
        <taxon>Arthrobacter</taxon>
    </lineage>
</organism>
<dbReference type="AlphaFoldDB" id="A0A975S5T2"/>
<evidence type="ECO:0000256" key="1">
    <source>
        <dbReference type="ARBA" id="ARBA00004236"/>
    </source>
</evidence>
<proteinExistence type="inferred from homology"/>